<accession>A0ABQ8JQ68</accession>
<dbReference type="EMBL" id="NJHN03000029">
    <property type="protein sequence ID" value="KAH9424575.1"/>
    <property type="molecule type" value="Genomic_DNA"/>
</dbReference>
<dbReference type="Proteomes" id="UP000887458">
    <property type="component" value="Unassembled WGS sequence"/>
</dbReference>
<comment type="caution">
    <text evidence="1">The sequence shown here is derived from an EMBL/GenBank/DDBJ whole genome shotgun (WGS) entry which is preliminary data.</text>
</comment>
<keyword evidence="2" id="KW-1185">Reference proteome</keyword>
<organism evidence="1 2">
    <name type="scientific">Dermatophagoides pteronyssinus</name>
    <name type="common">European house dust mite</name>
    <dbReference type="NCBI Taxonomy" id="6956"/>
    <lineage>
        <taxon>Eukaryota</taxon>
        <taxon>Metazoa</taxon>
        <taxon>Ecdysozoa</taxon>
        <taxon>Arthropoda</taxon>
        <taxon>Chelicerata</taxon>
        <taxon>Arachnida</taxon>
        <taxon>Acari</taxon>
        <taxon>Acariformes</taxon>
        <taxon>Sarcoptiformes</taxon>
        <taxon>Astigmata</taxon>
        <taxon>Psoroptidia</taxon>
        <taxon>Analgoidea</taxon>
        <taxon>Pyroglyphidae</taxon>
        <taxon>Dermatophagoidinae</taxon>
        <taxon>Dermatophagoides</taxon>
    </lineage>
</organism>
<name>A0ABQ8JQ68_DERPT</name>
<evidence type="ECO:0000313" key="1">
    <source>
        <dbReference type="EMBL" id="KAH9424575.1"/>
    </source>
</evidence>
<proteinExistence type="predicted"/>
<protein>
    <submittedName>
        <fullName evidence="1">Uncharacterized protein</fullName>
    </submittedName>
</protein>
<reference evidence="1 2" key="1">
    <citation type="journal article" date="2018" name="J. Allergy Clin. Immunol.">
        <title>High-quality assembly of Dermatophagoides pteronyssinus genome and transcriptome reveals a wide range of novel allergens.</title>
        <authorList>
            <person name="Liu X.Y."/>
            <person name="Yang K.Y."/>
            <person name="Wang M.Q."/>
            <person name="Kwok J.S."/>
            <person name="Zeng X."/>
            <person name="Yang Z."/>
            <person name="Xiao X.J."/>
            <person name="Lau C.P."/>
            <person name="Li Y."/>
            <person name="Huang Z.M."/>
            <person name="Ba J.G."/>
            <person name="Yim A.K."/>
            <person name="Ouyang C.Y."/>
            <person name="Ngai S.M."/>
            <person name="Chan T.F."/>
            <person name="Leung E.L."/>
            <person name="Liu L."/>
            <person name="Liu Z.G."/>
            <person name="Tsui S.K."/>
        </authorList>
    </citation>
    <scope>NUCLEOTIDE SEQUENCE [LARGE SCALE GENOMIC DNA]</scope>
    <source>
        <strain evidence="1">Derp</strain>
    </source>
</reference>
<evidence type="ECO:0000313" key="2">
    <source>
        <dbReference type="Proteomes" id="UP000887458"/>
    </source>
</evidence>
<gene>
    <name evidence="1" type="ORF">DERP_004760</name>
</gene>
<sequence length="76" mass="7950">MIPENGRQLDEMVVICCNKAACSEALTFPLLADSSGLLAELVVASEPKTFSMVGSTGSSNTLISKNGSIIPFLIAF</sequence>
<reference evidence="1 2" key="2">
    <citation type="journal article" date="2022" name="Mol. Biol. Evol.">
        <title>Comparative Genomics Reveals Insights into the Divergent Evolution of Astigmatic Mites and Household Pest Adaptations.</title>
        <authorList>
            <person name="Xiong Q."/>
            <person name="Wan A.T."/>
            <person name="Liu X."/>
            <person name="Fung C.S."/>
            <person name="Xiao X."/>
            <person name="Malainual N."/>
            <person name="Hou J."/>
            <person name="Wang L."/>
            <person name="Wang M."/>
            <person name="Yang K.Y."/>
            <person name="Cui Y."/>
            <person name="Leung E.L."/>
            <person name="Nong W."/>
            <person name="Shin S.K."/>
            <person name="Au S.W."/>
            <person name="Jeong K.Y."/>
            <person name="Chew F.T."/>
            <person name="Hui J.H."/>
            <person name="Leung T.F."/>
            <person name="Tungtrongchitr A."/>
            <person name="Zhong N."/>
            <person name="Liu Z."/>
            <person name="Tsui S.K."/>
        </authorList>
    </citation>
    <scope>NUCLEOTIDE SEQUENCE [LARGE SCALE GENOMIC DNA]</scope>
    <source>
        <strain evidence="1">Derp</strain>
    </source>
</reference>